<evidence type="ECO:0008006" key="3">
    <source>
        <dbReference type="Google" id="ProtNLM"/>
    </source>
</evidence>
<protein>
    <recommendedName>
        <fullName evidence="3">Pkd domain containing protein</fullName>
    </recommendedName>
</protein>
<sequence>MKSKILLFSVLIFQIISFNSCTKEAENGSDIESSLSFSLNFDSAKNEGLNKEDISINIDPADSTKISVVLPADKKGLITKLVPTIEFVGKKIEPNPSTIKDFSNPVSFTIITEKGEAKTYTITVSVVEKINTLPEAVQNSTNTVDNLVTTGEGEAETNTITESIF</sequence>
<reference evidence="1 2" key="1">
    <citation type="submission" date="2014-03" db="EMBL/GenBank/DDBJ databases">
        <title>complete genome sequence of Flavobacteriaceae bacterium JBKA-6.</title>
        <authorList>
            <person name="Takano T."/>
            <person name="Nakamura Y."/>
            <person name="Takuma S."/>
            <person name="Yasuike M."/>
            <person name="Matsuyama T."/>
            <person name="Sakai T."/>
            <person name="Fujiwara A."/>
            <person name="Kimoto K."/>
            <person name="Fukuda Y."/>
            <person name="Kondo H."/>
            <person name="Hirono I."/>
            <person name="Nakayasu C."/>
        </authorList>
    </citation>
    <scope>NUCLEOTIDE SEQUENCE [LARGE SCALE GENOMIC DNA]</scope>
    <source>
        <strain evidence="1 2">JBKA-6</strain>
    </source>
</reference>
<proteinExistence type="predicted"/>
<evidence type="ECO:0000313" key="1">
    <source>
        <dbReference type="EMBL" id="BAV95231.1"/>
    </source>
</evidence>
<organism evidence="1 2">
    <name type="scientific">Ichthyobacterium seriolicida</name>
    <dbReference type="NCBI Taxonomy" id="242600"/>
    <lineage>
        <taxon>Bacteria</taxon>
        <taxon>Pseudomonadati</taxon>
        <taxon>Bacteroidota</taxon>
        <taxon>Flavobacteriia</taxon>
        <taxon>Flavobacteriales</taxon>
        <taxon>Ichthyobacteriaceae</taxon>
        <taxon>Ichthyobacterium</taxon>
    </lineage>
</organism>
<evidence type="ECO:0000313" key="2">
    <source>
        <dbReference type="Proteomes" id="UP000243197"/>
    </source>
</evidence>
<keyword evidence="2" id="KW-1185">Reference proteome</keyword>
<dbReference type="EMBL" id="AP014564">
    <property type="protein sequence ID" value="BAV95231.1"/>
    <property type="molecule type" value="Genomic_DNA"/>
</dbReference>
<dbReference type="OrthoDB" id="1157501at2"/>
<dbReference type="RefSeq" id="WP_096686853.1">
    <property type="nucleotide sequence ID" value="NZ_AP014564.1"/>
</dbReference>
<name>A0A1J1DZ87_9FLAO</name>
<dbReference type="AlphaFoldDB" id="A0A1J1DZ87"/>
<dbReference type="Proteomes" id="UP000243197">
    <property type="component" value="Chromosome"/>
</dbReference>
<accession>A0A1J1DZ87</accession>
<dbReference type="KEGG" id="ise:JBKA6_1218"/>
<dbReference type="Gene3D" id="2.60.40.2340">
    <property type="match status" value="1"/>
</dbReference>
<gene>
    <name evidence="1" type="ORF">JBKA6_1218</name>
</gene>